<dbReference type="AlphaFoldDB" id="A0A8I0WNF0"/>
<dbReference type="Proteomes" id="UP000612266">
    <property type="component" value="Unassembled WGS sequence"/>
</dbReference>
<organism evidence="3 4">
    <name type="scientific">Proteus terrae subsp. cibarius</name>
    <dbReference type="NCBI Taxonomy" id="626774"/>
    <lineage>
        <taxon>Bacteria</taxon>
        <taxon>Pseudomonadati</taxon>
        <taxon>Pseudomonadota</taxon>
        <taxon>Gammaproteobacteria</taxon>
        <taxon>Enterobacterales</taxon>
        <taxon>Morganellaceae</taxon>
        <taxon>Proteus</taxon>
    </lineage>
</organism>
<dbReference type="EMBL" id="JADSJR010000001">
    <property type="protein sequence ID" value="MBG2912860.1"/>
    <property type="molecule type" value="Genomic_DNA"/>
</dbReference>
<name>A0A8I0WNF0_9GAMM</name>
<sequence length="1271" mass="139259">MGGSGGLISKVVGAGLMIAGLFTGGVTSAMGMALMAAGVAVQVAGSLIFKPKLPSMNYRDTGERKQMLRSSSAPETVIVGKTVISGLLFFAEEEAGEQDENEKITLALALAGHPIEKIGKIWLGDDLIETFGEYTVHEVKHLWLRSLKITAPVVEVELHNSREDVDPFMLKNCPSWKEDMIGRGLAWLRVTLTFDQEKFPYGLPNVKCEVWGKHLFDPRTGQTEWSNNGALVILDYYRHYLKVPDTDIDFDSFKQAADLCDEKVSLPEGGFESRYTLNGAYDLNESPSSVLEAMHKCINAEPTFTAGKHGIQIGAYYGPAIKTITESQLIGTVTCTPETGLKDATNAVYGTFIDAEQLYTKTDFTPVIVDEWVKEDGLEIRENIDYRFVTSPYQAQRLARQYLRKKKAGRRIQLTMNLDGYAYRPGEVVLLALPSLGISGLEFRIAEWSFHALDGVALTLEEDGAYLYEDVIGKPFERPPFVSLPTGGVASPINLTFVPLAVSDIVQGTLSWQNVASDVRYNTVNILQNGKVIQSIQVPAERVDINGLVRGTYRVEVRATNMAGAMSAPAISDFAIQAPPPPEHIDVTSGLFNLTVAPKQGDSAVLGYTFEFWFSEEKLANLSENEVITKTNKVGQGNFWTQENLKAGHTYYFYVRTINSYGKSPFVEASGVCSAQTDLILEELAGQISRDQLAQDLLGEINSKANQIDITELHELMRINHDKLLEESMRQGATIEESEKKREESEKLLAERMNKVSTATEAQAAAIKQEQQARIEGDQTEAQQRQSLATQLRGDYTGNDLSKVTAGLIFAEKQARVTGDQAEAKARQSLETRMNGNVSAINKSLETLTSKQQAQTQEISTLNSNLKGKADSSAVNALNTRVSNIDGKVTSATSQVQTLSSKLDKVKADLTESVVVDLDLSKLNENTYYPVILPLVTSRRYAFKVFRTLGQYSDNKPSYATHSTKGFAMIVEWLVSGSGWGTQSENRIIDNFDWKWTNQSPVMGPAQLTNGSVEYIYLRGGAKYQLTKHKSVNHQIITSTYTNNKQSVVPKGFVANEVPKSSEQKANATANAVNQLETKVTEVSGKVISTALQVTRLESQVGTSSAKIEQTSKVVTDINGNISASWTMKVQQDSKGNKVITGIGLGFNAQGNSQFLVNAQNFAVISSLNGKVVTPFVIQNGQAFFNDALFSKATIDKLSVGKKITSTNYSAGKKGFNIDATTGNVELNDAVFRGRLDINSGGTKGRLVITNNTIYVYDENNQLAAKIGYLG</sequence>
<evidence type="ECO:0000259" key="2">
    <source>
        <dbReference type="PROSITE" id="PS50853"/>
    </source>
</evidence>
<evidence type="ECO:0000313" key="4">
    <source>
        <dbReference type="Proteomes" id="UP000612266"/>
    </source>
</evidence>
<comment type="caution">
    <text evidence="3">The sequence shown here is derived from an EMBL/GenBank/DDBJ whole genome shotgun (WGS) entry which is preliminary data.</text>
</comment>
<dbReference type="SMART" id="SM00060">
    <property type="entry name" value="FN3"/>
    <property type="match status" value="2"/>
</dbReference>
<dbReference type="Pfam" id="PF09327">
    <property type="entry name" value="Phage_Tail_Tip"/>
    <property type="match status" value="1"/>
</dbReference>
<accession>A0A8I0WNF0</accession>
<dbReference type="RefSeq" id="WP_196563460.1">
    <property type="nucleotide sequence ID" value="NZ_JADSJR010000001.1"/>
</dbReference>
<dbReference type="CDD" id="cd00063">
    <property type="entry name" value="FN3"/>
    <property type="match status" value="1"/>
</dbReference>
<reference evidence="3" key="1">
    <citation type="submission" date="2020-11" db="EMBL/GenBank/DDBJ databases">
        <title>Enhanced detection system for hospital associated transmission using whole genome sequencing surveillance.</title>
        <authorList>
            <person name="Harrison L.H."/>
            <person name="Van Tyne D."/>
            <person name="Marsh J.W."/>
            <person name="Griffith M.P."/>
            <person name="Snyder D.J."/>
            <person name="Cooper V.S."/>
            <person name="Mustapha M."/>
        </authorList>
    </citation>
    <scope>NUCLEOTIDE SEQUENCE</scope>
    <source>
        <strain evidence="3">PR00070</strain>
    </source>
</reference>
<dbReference type="InterPro" id="IPR036116">
    <property type="entry name" value="FN3_sf"/>
</dbReference>
<protein>
    <submittedName>
        <fullName evidence="3">DUF1983 domain-containing protein</fullName>
    </submittedName>
</protein>
<dbReference type="InterPro" id="IPR057587">
    <property type="entry name" value="GpJ_Ig_second"/>
</dbReference>
<evidence type="ECO:0000313" key="3">
    <source>
        <dbReference type="EMBL" id="MBG2912860.1"/>
    </source>
</evidence>
<proteinExistence type="predicted"/>
<dbReference type="PROSITE" id="PS50853">
    <property type="entry name" value="FN3"/>
    <property type="match status" value="1"/>
</dbReference>
<dbReference type="Pfam" id="PF13550">
    <property type="entry name" value="Phage-tail_3"/>
    <property type="match status" value="1"/>
</dbReference>
<feature type="domain" description="Fibronectin type-III" evidence="2">
    <location>
        <begin position="578"/>
        <end position="677"/>
    </location>
</feature>
<dbReference type="InterPro" id="IPR003961">
    <property type="entry name" value="FN3_dom"/>
</dbReference>
<dbReference type="InterPro" id="IPR053171">
    <property type="entry name" value="Viral_Tip_Attach_Protein"/>
</dbReference>
<evidence type="ECO:0000256" key="1">
    <source>
        <dbReference type="SAM" id="MobiDB-lite"/>
    </source>
</evidence>
<dbReference type="InterPro" id="IPR032876">
    <property type="entry name" value="J_dom"/>
</dbReference>
<feature type="region of interest" description="Disordered" evidence="1">
    <location>
        <begin position="767"/>
        <end position="787"/>
    </location>
</feature>
<dbReference type="Gene3D" id="2.60.40.10">
    <property type="entry name" value="Immunoglobulins"/>
    <property type="match status" value="1"/>
</dbReference>
<dbReference type="PANTHER" id="PTHR36251:SF2">
    <property type="entry name" value="GIFSY-2 PROPHAGE HOST SPECIFICITY PROTEIN J, PHAGE LAMBDA"/>
    <property type="match status" value="1"/>
</dbReference>
<dbReference type="SUPFAM" id="SSF49265">
    <property type="entry name" value="Fibronectin type III"/>
    <property type="match status" value="1"/>
</dbReference>
<dbReference type="PANTHER" id="PTHR36251">
    <property type="entry name" value="FELS-1 PROPHAGE HOST SPECIFICITY PROTEIN-RELATED"/>
    <property type="match status" value="1"/>
</dbReference>
<dbReference type="InterPro" id="IPR015406">
    <property type="entry name" value="GpJ_CSF"/>
</dbReference>
<dbReference type="Pfam" id="PF24489">
    <property type="entry name" value="Ig_J_second"/>
    <property type="match status" value="1"/>
</dbReference>
<dbReference type="InterPro" id="IPR013783">
    <property type="entry name" value="Ig-like_fold"/>
</dbReference>
<gene>
    <name evidence="3" type="ORF">I4901_00500</name>
</gene>